<keyword evidence="4" id="KW-1185">Reference proteome</keyword>
<name>A0A1I7N5N1_9HYPH</name>
<organism evidence="3 4">
    <name type="scientific">Hyphomicrobium facile</name>
    <dbReference type="NCBI Taxonomy" id="51670"/>
    <lineage>
        <taxon>Bacteria</taxon>
        <taxon>Pseudomonadati</taxon>
        <taxon>Pseudomonadota</taxon>
        <taxon>Alphaproteobacteria</taxon>
        <taxon>Hyphomicrobiales</taxon>
        <taxon>Hyphomicrobiaceae</taxon>
        <taxon>Hyphomicrobium</taxon>
    </lineage>
</organism>
<feature type="domain" description="DUF1616" evidence="2">
    <location>
        <begin position="6"/>
        <end position="98"/>
    </location>
</feature>
<dbReference type="Proteomes" id="UP000199423">
    <property type="component" value="Unassembled WGS sequence"/>
</dbReference>
<accession>A0A1I7N5N1</accession>
<dbReference type="Pfam" id="PF07760">
    <property type="entry name" value="DUF1616"/>
    <property type="match status" value="1"/>
</dbReference>
<evidence type="ECO:0000256" key="1">
    <source>
        <dbReference type="SAM" id="Phobius"/>
    </source>
</evidence>
<evidence type="ECO:0000313" key="3">
    <source>
        <dbReference type="EMBL" id="SFV29950.1"/>
    </source>
</evidence>
<dbReference type="EMBL" id="FPCH01000001">
    <property type="protein sequence ID" value="SFV29950.1"/>
    <property type="molecule type" value="Genomic_DNA"/>
</dbReference>
<proteinExistence type="predicted"/>
<dbReference type="InterPro" id="IPR011674">
    <property type="entry name" value="DUF1616"/>
</dbReference>
<gene>
    <name evidence="3" type="ORF">SAMN04488557_1373</name>
</gene>
<keyword evidence="1" id="KW-0812">Transmembrane</keyword>
<dbReference type="STRING" id="51670.SAMN04488557_1373"/>
<dbReference type="RefSeq" id="WP_177228063.1">
    <property type="nucleotide sequence ID" value="NZ_FPCH01000001.1"/>
</dbReference>
<reference evidence="4" key="1">
    <citation type="submission" date="2016-10" db="EMBL/GenBank/DDBJ databases">
        <authorList>
            <person name="Varghese N."/>
            <person name="Submissions S."/>
        </authorList>
    </citation>
    <scope>NUCLEOTIDE SEQUENCE [LARGE SCALE GENOMIC DNA]</scope>
    <source>
        <strain evidence="4">DSM 1565</strain>
    </source>
</reference>
<evidence type="ECO:0000313" key="4">
    <source>
        <dbReference type="Proteomes" id="UP000199423"/>
    </source>
</evidence>
<feature type="transmembrane region" description="Helical" evidence="1">
    <location>
        <begin position="83"/>
        <end position="101"/>
    </location>
</feature>
<evidence type="ECO:0000259" key="2">
    <source>
        <dbReference type="Pfam" id="PF07760"/>
    </source>
</evidence>
<dbReference type="AlphaFoldDB" id="A0A1I7N5N1"/>
<keyword evidence="1" id="KW-1133">Transmembrane helix</keyword>
<protein>
    <recommendedName>
        <fullName evidence="2">DUF1616 domain-containing protein</fullName>
    </recommendedName>
</protein>
<feature type="transmembrane region" description="Helical" evidence="1">
    <location>
        <begin position="122"/>
        <end position="140"/>
    </location>
</feature>
<sequence length="267" mass="28869">MPTNAALCAMLAVLLLVSSLLPEAIRVLVAVPMVLLVPGYVATKVAFPREPLDLERLCFAVGVSLAVTVLIGLLLNVVHMMNVAGWSLGLGGLTLVMLPFAKWGASKPEPLPAFRSAQKLSLTFGSLLAVSAVLLSGIGYSQLREFHFTELWMVPTQTAPTYRLGITNQEQIAMGYDLEVVSPDAVVASWNDIPLAPGATWQRDIQLPIKRNASVEQRFTARLYKHGDPTAAMQRVWASIPPTAAAKLVRLSDTDGADERPDIEGMR</sequence>
<keyword evidence="1" id="KW-0472">Membrane</keyword>
<feature type="transmembrane region" description="Helical" evidence="1">
    <location>
        <begin position="59"/>
        <end position="77"/>
    </location>
</feature>